<name>A0ABR8EN37_NOSLI</name>
<proteinExistence type="predicted"/>
<reference evidence="2 3" key="1">
    <citation type="journal article" date="2020" name="ISME J.">
        <title>Comparative genomics reveals insights into cyanobacterial evolution and habitat adaptation.</title>
        <authorList>
            <person name="Chen M.Y."/>
            <person name="Teng W.K."/>
            <person name="Zhao L."/>
            <person name="Hu C.X."/>
            <person name="Zhou Y.K."/>
            <person name="Han B.P."/>
            <person name="Song L.R."/>
            <person name="Shu W.S."/>
        </authorList>
    </citation>
    <scope>NUCLEOTIDE SEQUENCE [LARGE SCALE GENOMIC DNA]</scope>
    <source>
        <strain evidence="2 3">FACHB-391</strain>
    </source>
</reference>
<feature type="compositionally biased region" description="Polar residues" evidence="1">
    <location>
        <begin position="35"/>
        <end position="58"/>
    </location>
</feature>
<feature type="region of interest" description="Disordered" evidence="1">
    <location>
        <begin position="35"/>
        <end position="80"/>
    </location>
</feature>
<accession>A0ABR8EN37</accession>
<gene>
    <name evidence="2" type="ORF">H6G95_01575</name>
</gene>
<keyword evidence="3" id="KW-1185">Reference proteome</keyword>
<dbReference type="RefSeq" id="WP_190894438.1">
    <property type="nucleotide sequence ID" value="NZ_JACJTE010000001.1"/>
</dbReference>
<feature type="compositionally biased region" description="Low complexity" evidence="1">
    <location>
        <begin position="65"/>
        <end position="76"/>
    </location>
</feature>
<evidence type="ECO:0000313" key="2">
    <source>
        <dbReference type="EMBL" id="MBD2559333.1"/>
    </source>
</evidence>
<organism evidence="2 3">
    <name type="scientific">Nostoc linckia FACHB-391</name>
    <dbReference type="NCBI Taxonomy" id="2692906"/>
    <lineage>
        <taxon>Bacteria</taxon>
        <taxon>Bacillati</taxon>
        <taxon>Cyanobacteriota</taxon>
        <taxon>Cyanophyceae</taxon>
        <taxon>Nostocales</taxon>
        <taxon>Nostocaceae</taxon>
        <taxon>Nostoc</taxon>
    </lineage>
</organism>
<sequence>MKSSVYRNVGVTASCLGLLIALVGYFGVSVSFESTNPDTSSQLPTETNQWEANSSTPVSPEKGISASLSTPATTPTNQVEHSIRENTYPVLAERDKSASIAKDQGTLRMSNQTNQPVRLALLARQSVAKGSSTKQANHDVPAHWDFAPQEGSEKGLILSLPQNNLKLEKGDILVAFAQDGSRRYWGPYVVGETQLPKWNSQNREWQLVLSP</sequence>
<dbReference type="EMBL" id="JACJTE010000001">
    <property type="protein sequence ID" value="MBD2559333.1"/>
    <property type="molecule type" value="Genomic_DNA"/>
</dbReference>
<comment type="caution">
    <text evidence="2">The sequence shown here is derived from an EMBL/GenBank/DDBJ whole genome shotgun (WGS) entry which is preliminary data.</text>
</comment>
<evidence type="ECO:0000256" key="1">
    <source>
        <dbReference type="SAM" id="MobiDB-lite"/>
    </source>
</evidence>
<protein>
    <submittedName>
        <fullName evidence="2">Uncharacterized protein</fullName>
    </submittedName>
</protein>
<dbReference type="Proteomes" id="UP000604661">
    <property type="component" value="Unassembled WGS sequence"/>
</dbReference>
<evidence type="ECO:0000313" key="3">
    <source>
        <dbReference type="Proteomes" id="UP000604661"/>
    </source>
</evidence>